<evidence type="ECO:0000256" key="2">
    <source>
        <dbReference type="ARBA" id="ARBA00037514"/>
    </source>
</evidence>
<protein>
    <recommendedName>
        <fullName evidence="3">Phosphoribosyl pyrophosphate synthase-associated protein 2</fullName>
    </recommendedName>
</protein>
<dbReference type="AlphaFoldDB" id="A0A4X1TVL0"/>
<comment type="function">
    <text evidence="2">Seems to play a negative regulatory role in 5-phosphoribose 1-diphosphate synthesis.</text>
</comment>
<dbReference type="GO" id="GO:0009165">
    <property type="term" value="P:nucleotide biosynthetic process"/>
    <property type="evidence" value="ECO:0007669"/>
    <property type="project" value="InterPro"/>
</dbReference>
<reference evidence="4" key="2">
    <citation type="submission" date="2025-08" db="UniProtKB">
        <authorList>
            <consortium name="Ensembl"/>
        </authorList>
    </citation>
    <scope>IDENTIFICATION</scope>
</reference>
<evidence type="ECO:0000313" key="5">
    <source>
        <dbReference type="Proteomes" id="UP000314985"/>
    </source>
</evidence>
<dbReference type="SUPFAM" id="SSF53271">
    <property type="entry name" value="PRTase-like"/>
    <property type="match status" value="1"/>
</dbReference>
<dbReference type="InterPro" id="IPR005946">
    <property type="entry name" value="Rib-P_diPkinase"/>
</dbReference>
<accession>A0A4X1TVL0</accession>
<proteinExistence type="inferred from homology"/>
<dbReference type="InterPro" id="IPR029057">
    <property type="entry name" value="PRTase-like"/>
</dbReference>
<evidence type="ECO:0000256" key="3">
    <source>
        <dbReference type="ARBA" id="ARBA00040164"/>
    </source>
</evidence>
<dbReference type="Pfam" id="PF14572">
    <property type="entry name" value="Pribosyl_synth"/>
    <property type="match status" value="1"/>
</dbReference>
<sequence>PRVVEPSWAQSFAERLRLGIAVIHGEAQDAESDLVDGRHSPPMVRSAAAIHPSLEIPMLIPKEKPPITVVGDVGGRIAIIVDDIIDDVDSFLAAAETLKERGAYKIFVMATHGLLSSDAPRLIEESAIDEVTAPEGRLRQRSGWRIHTVSGRLVAQGSARSLSTGHSAGFPLLQYVGRS</sequence>
<name>A0A4X1TVL0_PIG</name>
<dbReference type="PANTHER" id="PTHR10210:SF29">
    <property type="entry name" value="PHOSPHORIBOSYL PYROPHOSPHATE SYNTHASE-ASSOCIATED PROTEIN 2"/>
    <property type="match status" value="1"/>
</dbReference>
<dbReference type="Proteomes" id="UP000314985">
    <property type="component" value="Unassembled WGS sequence"/>
</dbReference>
<reference evidence="5" key="1">
    <citation type="submission" date="2017-08" db="EMBL/GenBank/DDBJ databases">
        <title>USMARCv1.0.</title>
        <authorList>
            <person name="Hannum G.I."/>
            <person name="Koren S."/>
            <person name="Schroeder S.G."/>
            <person name="Chin S.C."/>
            <person name="Nonneman D.J."/>
            <person name="Becker S.A."/>
            <person name="Rosen B.D."/>
            <person name="Bickhart D.M."/>
            <person name="Putnam N.H."/>
            <person name="Green R.E."/>
            <person name="Tuggle C.K."/>
            <person name="Liu H."/>
            <person name="Rohrer G.A."/>
            <person name="Warr A."/>
            <person name="Hall R."/>
            <person name="Kim K."/>
            <person name="Hume D.A."/>
            <person name="Talbot R."/>
            <person name="Chow W."/>
            <person name="Howe K."/>
            <person name="Schwartz A.S."/>
            <person name="Watson M."/>
            <person name="Archibald A.L."/>
            <person name="Phillippy A.M."/>
            <person name="Smith T.P.L."/>
        </authorList>
    </citation>
    <scope>NUCLEOTIDE SEQUENCE [LARGE SCALE GENOMIC DNA]</scope>
</reference>
<evidence type="ECO:0000256" key="1">
    <source>
        <dbReference type="ARBA" id="ARBA00006478"/>
    </source>
</evidence>
<dbReference type="Ensembl" id="ENSSSCT00070023345.1">
    <property type="protein sequence ID" value="ENSSSCP00070019312.1"/>
    <property type="gene ID" value="ENSSSCG00070011960.1"/>
</dbReference>
<organism evidence="4 5">
    <name type="scientific">Sus scrofa</name>
    <name type="common">Pig</name>
    <dbReference type="NCBI Taxonomy" id="9823"/>
    <lineage>
        <taxon>Eukaryota</taxon>
        <taxon>Metazoa</taxon>
        <taxon>Chordata</taxon>
        <taxon>Craniata</taxon>
        <taxon>Vertebrata</taxon>
        <taxon>Euteleostomi</taxon>
        <taxon>Mammalia</taxon>
        <taxon>Eutheria</taxon>
        <taxon>Laurasiatheria</taxon>
        <taxon>Artiodactyla</taxon>
        <taxon>Suina</taxon>
        <taxon>Suidae</taxon>
        <taxon>Sus</taxon>
    </lineage>
</organism>
<dbReference type="GO" id="GO:0000287">
    <property type="term" value="F:magnesium ion binding"/>
    <property type="evidence" value="ECO:0007669"/>
    <property type="project" value="InterPro"/>
</dbReference>
<evidence type="ECO:0000313" key="4">
    <source>
        <dbReference type="Ensembl" id="ENSSSCP00070019312.1"/>
    </source>
</evidence>
<dbReference type="PANTHER" id="PTHR10210">
    <property type="entry name" value="RIBOSE-PHOSPHATE DIPHOSPHOKINASE FAMILY MEMBER"/>
    <property type="match status" value="1"/>
</dbReference>
<comment type="similarity">
    <text evidence="1">Belongs to the ribose-phosphate pyrophosphokinase family.</text>
</comment>
<dbReference type="Gene3D" id="3.40.50.2020">
    <property type="match status" value="1"/>
</dbReference>